<proteinExistence type="predicted"/>
<evidence type="ECO:0000313" key="5">
    <source>
        <dbReference type="EMBL" id="EFR43361.1"/>
    </source>
</evidence>
<dbReference type="Proteomes" id="UP000004594">
    <property type="component" value="Unassembled WGS sequence"/>
</dbReference>
<dbReference type="Gene3D" id="3.40.30.80">
    <property type="match status" value="1"/>
</dbReference>
<sequence>MEKLYDAIIVGGGPAGLSAAIYMARAQFKVLVVEKETIGGQITITSDIVNYPGVVKTDGATLTKQMKVQAENFGAEFLISKVNKLELEGDYKVVHTDVGSFKALSVIYAAGAHPKRAEFEGEDEFRGHGVAYCATCDGEFFTDKDIFVIGGGFSAVEEALFLTRYAKSITMVVRRDKFSISSAEVEELINHPKVTVMYNTRLKSVQGDNSIRKVVLKNNVTEKETAYKSFDKDFFGVFVFIGYEPENSLVKDLLELNAQGYVVTDRNQETNIKGVYAAGDICIKNLRQVVTAVSDGAIAATSAEKYLGIQYRKLNLERTFVKPKIQNVEEKNVPKASSNAFLDDNMRKALVPVFDKFENQIVLRVYTDDSKVSRENTKIVNEITSLCEKIKSEFVPVSQESERYMISICDKDGTDRGLRFHGIPGGHEFNSFVLAMYNVAGPGQNIGEEASKRIANIKKSVKIQIAVSLSCTMCPDLVAAAQRIASENTNVTVDVHDLQYYPQMREKYNIMSVPCMIINGEEIHFGKKNLSQILDILGV</sequence>
<dbReference type="OrthoDB" id="9806179at2"/>
<evidence type="ECO:0000259" key="3">
    <source>
        <dbReference type="Pfam" id="PF07992"/>
    </source>
</evidence>
<keyword evidence="1" id="KW-0285">Flavoprotein</keyword>
<gene>
    <name evidence="5" type="ORF">HMPREF9220_1253</name>
</gene>
<keyword evidence="2" id="KW-0560">Oxidoreductase</keyword>
<feature type="domain" description="FAD/NAD(P)-binding" evidence="3">
    <location>
        <begin position="5"/>
        <end position="296"/>
    </location>
</feature>
<dbReference type="CDD" id="cd02974">
    <property type="entry name" value="AhpF_NTD_N"/>
    <property type="match status" value="1"/>
</dbReference>
<dbReference type="InterPro" id="IPR050097">
    <property type="entry name" value="Ferredoxin-NADP_redctase_2"/>
</dbReference>
<accession>E4L7A5</accession>
<dbReference type="eggNOG" id="COG0492">
    <property type="taxonomic scope" value="Bacteria"/>
</dbReference>
<dbReference type="InterPro" id="IPR036249">
    <property type="entry name" value="Thioredoxin-like_sf"/>
</dbReference>
<dbReference type="PANTHER" id="PTHR48105">
    <property type="entry name" value="THIOREDOXIN REDUCTASE 1-RELATED-RELATED"/>
    <property type="match status" value="1"/>
</dbReference>
<evidence type="ECO:0000256" key="1">
    <source>
        <dbReference type="ARBA" id="ARBA00022630"/>
    </source>
</evidence>
<dbReference type="Pfam" id="PF07992">
    <property type="entry name" value="Pyr_redox_2"/>
    <property type="match status" value="1"/>
</dbReference>
<dbReference type="AlphaFoldDB" id="E4L7A5"/>
<dbReference type="InterPro" id="IPR036188">
    <property type="entry name" value="FAD/NAD-bd_sf"/>
</dbReference>
<dbReference type="SUPFAM" id="SSF51905">
    <property type="entry name" value="FAD/NAD(P)-binding domain"/>
    <property type="match status" value="1"/>
</dbReference>
<dbReference type="EMBL" id="AENT01000001">
    <property type="protein sequence ID" value="EFR43361.1"/>
    <property type="molecule type" value="Genomic_DNA"/>
</dbReference>
<feature type="domain" description="Thioredoxin-like fold" evidence="4">
    <location>
        <begin position="462"/>
        <end position="529"/>
    </location>
</feature>
<organism evidence="5 6">
    <name type="scientific">Dialister micraerophilus UPII 345-E</name>
    <dbReference type="NCBI Taxonomy" id="910314"/>
    <lineage>
        <taxon>Bacteria</taxon>
        <taxon>Bacillati</taxon>
        <taxon>Bacillota</taxon>
        <taxon>Negativicutes</taxon>
        <taxon>Veillonellales</taxon>
        <taxon>Veillonellaceae</taxon>
        <taxon>Dialister</taxon>
    </lineage>
</organism>
<evidence type="ECO:0000313" key="6">
    <source>
        <dbReference type="Proteomes" id="UP000004594"/>
    </source>
</evidence>
<evidence type="ECO:0000256" key="2">
    <source>
        <dbReference type="ARBA" id="ARBA00023002"/>
    </source>
</evidence>
<dbReference type="InterPro" id="IPR044142">
    <property type="entry name" value="AhpF_NTD_N"/>
</dbReference>
<name>E4L7A5_9FIRM</name>
<dbReference type="InterPro" id="IPR012336">
    <property type="entry name" value="Thioredoxin-like_fold"/>
</dbReference>
<dbReference type="eggNOG" id="COG3634">
    <property type="taxonomic scope" value="Bacteria"/>
</dbReference>
<dbReference type="GO" id="GO:0016491">
    <property type="term" value="F:oxidoreductase activity"/>
    <property type="evidence" value="ECO:0007669"/>
    <property type="project" value="UniProtKB-KW"/>
</dbReference>
<comment type="caution">
    <text evidence="5">The sequence shown here is derived from an EMBL/GenBank/DDBJ whole genome shotgun (WGS) entry which is preliminary data.</text>
</comment>
<dbReference type="PRINTS" id="PR00469">
    <property type="entry name" value="PNDRDTASEII"/>
</dbReference>
<dbReference type="SUPFAM" id="SSF52833">
    <property type="entry name" value="Thioredoxin-like"/>
    <property type="match status" value="2"/>
</dbReference>
<dbReference type="Pfam" id="PF13192">
    <property type="entry name" value="Thioredoxin_3"/>
    <property type="match status" value="1"/>
</dbReference>
<evidence type="ECO:0000259" key="4">
    <source>
        <dbReference type="Pfam" id="PF13192"/>
    </source>
</evidence>
<reference evidence="5 6" key="1">
    <citation type="submission" date="2010-11" db="EMBL/GenBank/DDBJ databases">
        <authorList>
            <person name="Durkin A.S."/>
            <person name="Madupu R."/>
            <person name="Torralba M."/>
            <person name="Gillis M."/>
            <person name="Methe B."/>
            <person name="Sutton G."/>
            <person name="Nelson K.E."/>
        </authorList>
    </citation>
    <scope>NUCLEOTIDE SEQUENCE [LARGE SCALE GENOMIC DNA]</scope>
    <source>
        <strain evidence="5 6">UPII 345-E</strain>
    </source>
</reference>
<dbReference type="PRINTS" id="PR00368">
    <property type="entry name" value="FADPNR"/>
</dbReference>
<dbReference type="InterPro" id="IPR023753">
    <property type="entry name" value="FAD/NAD-binding_dom"/>
</dbReference>
<protein>
    <submittedName>
        <fullName evidence="5">Putative thioredoxin-disulfide reductase</fullName>
    </submittedName>
</protein>
<dbReference type="Gene3D" id="3.50.50.60">
    <property type="entry name" value="FAD/NAD(P)-binding domain"/>
    <property type="match status" value="2"/>
</dbReference>
<dbReference type="RefSeq" id="WP_007553704.1">
    <property type="nucleotide sequence ID" value="NZ_AENT01000001.1"/>
</dbReference>